<dbReference type="STRING" id="362413.RC62_954"/>
<organism evidence="2 3">
    <name type="scientific">Flavobacterium aquidurense</name>
    <dbReference type="NCBI Taxonomy" id="362413"/>
    <lineage>
        <taxon>Bacteria</taxon>
        <taxon>Pseudomonadati</taxon>
        <taxon>Bacteroidota</taxon>
        <taxon>Flavobacteriia</taxon>
        <taxon>Flavobacteriales</taxon>
        <taxon>Flavobacteriaceae</taxon>
        <taxon>Flavobacterium</taxon>
    </lineage>
</organism>
<dbReference type="RefSeq" id="WP_055095612.1">
    <property type="nucleotide sequence ID" value="NZ_JRLF01000012.1"/>
</dbReference>
<keyword evidence="1" id="KW-0732">Signal</keyword>
<dbReference type="EMBL" id="JRLF01000012">
    <property type="protein sequence ID" value="KQB39276.1"/>
    <property type="molecule type" value="Genomic_DNA"/>
</dbReference>
<comment type="caution">
    <text evidence="2">The sequence shown here is derived from an EMBL/GenBank/DDBJ whole genome shotgun (WGS) entry which is preliminary data.</text>
</comment>
<name>A0A0N8VMG7_9FLAO</name>
<proteinExistence type="predicted"/>
<evidence type="ECO:0000256" key="1">
    <source>
        <dbReference type="ARBA" id="ARBA00022729"/>
    </source>
</evidence>
<dbReference type="Proteomes" id="UP000050443">
    <property type="component" value="Unassembled WGS sequence"/>
</dbReference>
<dbReference type="PATRIC" id="fig|362413.3.peg.930"/>
<reference evidence="2 3" key="1">
    <citation type="submission" date="2014-09" db="EMBL/GenBank/DDBJ databases">
        <title>Genome sequence of Flavobacterium aquidurense RC62.</title>
        <authorList>
            <person name="Kim J.F."/>
            <person name="Kwak M.-J."/>
        </authorList>
    </citation>
    <scope>NUCLEOTIDE SEQUENCE [LARGE SCALE GENOMIC DNA]</scope>
    <source>
        <strain evidence="2 3">RC62</strain>
    </source>
</reference>
<gene>
    <name evidence="2" type="ORF">RC62_954</name>
</gene>
<dbReference type="OrthoDB" id="1325088at2"/>
<accession>A0A0N8VMG7</accession>
<evidence type="ECO:0000313" key="2">
    <source>
        <dbReference type="EMBL" id="KQB39276.1"/>
    </source>
</evidence>
<protein>
    <submittedName>
        <fullName evidence="2">Uncharacterized protein</fullName>
    </submittedName>
</protein>
<sequence>MKKNDFSGVRTLKISKQNELSILSFILILISFAVNAQVIGGANPYCLSSSPTYTVTKPSDGIDYTEVKWICSDPSVTFSGNPSLLSLSKVLYKNPGSIAGGTTLTVQFLNGTTVVAQSNVFTFIAPNLPAQPSYYVTKTNDYCTTQYHIITLNITPNPNPTPNTNFTISPRVPDASIIITQTSKNVFELKLPLNGQSYFLYDVTSTTSSSGCLSNSVTSTSYGNSVSLNLAGCANNTPGVNYDVTIAPNPYSNGYITIYAPAISSLGTGTICKVYNGSGVLKATFPLSAASTSFPLKTTVGASLTAGLYIVQVTYPNGIVKTQNLVVN</sequence>
<dbReference type="AlphaFoldDB" id="A0A0N8VMG7"/>
<dbReference type="InterPro" id="IPR026444">
    <property type="entry name" value="Secre_tail"/>
</dbReference>
<dbReference type="NCBIfam" id="TIGR04183">
    <property type="entry name" value="Por_Secre_tail"/>
    <property type="match status" value="1"/>
</dbReference>
<evidence type="ECO:0000313" key="3">
    <source>
        <dbReference type="Proteomes" id="UP000050443"/>
    </source>
</evidence>